<evidence type="ECO:0000313" key="3">
    <source>
        <dbReference type="Proteomes" id="UP001142489"/>
    </source>
</evidence>
<name>A0A9Q0Y449_9SAUR</name>
<reference evidence="2" key="1">
    <citation type="journal article" date="2023" name="DNA Res.">
        <title>Chromosome-level genome assembly of Phrynocephalus forsythii using third-generation DNA sequencing and Hi-C analysis.</title>
        <authorList>
            <person name="Qi Y."/>
            <person name="Zhao W."/>
            <person name="Zhao Y."/>
            <person name="Niu C."/>
            <person name="Cao S."/>
            <person name="Zhang Y."/>
        </authorList>
    </citation>
    <scope>NUCLEOTIDE SEQUENCE</scope>
    <source>
        <tissue evidence="2">Muscle</tissue>
    </source>
</reference>
<evidence type="ECO:0000313" key="2">
    <source>
        <dbReference type="EMBL" id="KAJ7341628.1"/>
    </source>
</evidence>
<comment type="caution">
    <text evidence="2">The sequence shown here is derived from an EMBL/GenBank/DDBJ whole genome shotgun (WGS) entry which is preliminary data.</text>
</comment>
<organism evidence="2 3">
    <name type="scientific">Phrynocephalus forsythii</name>
    <dbReference type="NCBI Taxonomy" id="171643"/>
    <lineage>
        <taxon>Eukaryota</taxon>
        <taxon>Metazoa</taxon>
        <taxon>Chordata</taxon>
        <taxon>Craniata</taxon>
        <taxon>Vertebrata</taxon>
        <taxon>Euteleostomi</taxon>
        <taxon>Lepidosauria</taxon>
        <taxon>Squamata</taxon>
        <taxon>Bifurcata</taxon>
        <taxon>Unidentata</taxon>
        <taxon>Episquamata</taxon>
        <taxon>Toxicofera</taxon>
        <taxon>Iguania</taxon>
        <taxon>Acrodonta</taxon>
        <taxon>Agamidae</taxon>
        <taxon>Agaminae</taxon>
        <taxon>Phrynocephalus</taxon>
    </lineage>
</organism>
<proteinExistence type="predicted"/>
<feature type="compositionally biased region" description="Polar residues" evidence="1">
    <location>
        <begin position="12"/>
        <end position="27"/>
    </location>
</feature>
<dbReference type="AlphaFoldDB" id="A0A9Q0Y449"/>
<accession>A0A9Q0Y449</accession>
<feature type="non-terminal residue" evidence="2">
    <location>
        <position position="1"/>
    </location>
</feature>
<feature type="region of interest" description="Disordered" evidence="1">
    <location>
        <begin position="1"/>
        <end position="28"/>
    </location>
</feature>
<dbReference type="EMBL" id="JAPFRF010000002">
    <property type="protein sequence ID" value="KAJ7341628.1"/>
    <property type="molecule type" value="Genomic_DNA"/>
</dbReference>
<sequence length="164" mass="18310">MRLLRDLKLGENPSSESTRDPASSQAKLFTDPSLGRSVEVKLEPNSPLVSKKQNERLLNCGLSKTIEALQNRKRSSKTSNNFFELFYSVITCAHLNCLHCHTHIFSRDITEMIVGANSSLLGGGGEWFTDIRPTLNAHLNMVRGVGCAMEPESNVVRPRRRVTQ</sequence>
<gene>
    <name evidence="2" type="ORF">JRQ81_005957</name>
</gene>
<protein>
    <submittedName>
        <fullName evidence="2">Uncharacterized protein</fullName>
    </submittedName>
</protein>
<dbReference type="Proteomes" id="UP001142489">
    <property type="component" value="Unassembled WGS sequence"/>
</dbReference>
<evidence type="ECO:0000256" key="1">
    <source>
        <dbReference type="SAM" id="MobiDB-lite"/>
    </source>
</evidence>
<keyword evidence="3" id="KW-1185">Reference proteome</keyword>